<evidence type="ECO:0000313" key="1">
    <source>
        <dbReference type="EMBL" id="PNT08816.1"/>
    </source>
</evidence>
<keyword evidence="2" id="KW-1185">Reference proteome</keyword>
<name>A0A2K1Y705_POPTR</name>
<gene>
    <name evidence="1" type="ORF">POPTR_012G008900</name>
</gene>
<accession>A0A2K1Y705</accession>
<dbReference type="InParanoid" id="A0A2K1Y705"/>
<proteinExistence type="predicted"/>
<dbReference type="EMBL" id="CM009301">
    <property type="protein sequence ID" value="PNT08816.1"/>
    <property type="molecule type" value="Genomic_DNA"/>
</dbReference>
<dbReference type="Proteomes" id="UP000006729">
    <property type="component" value="Chromosome 12"/>
</dbReference>
<evidence type="ECO:0000313" key="2">
    <source>
        <dbReference type="Proteomes" id="UP000006729"/>
    </source>
</evidence>
<organism evidence="1 2">
    <name type="scientific">Populus trichocarpa</name>
    <name type="common">Western balsam poplar</name>
    <name type="synonym">Populus balsamifera subsp. trichocarpa</name>
    <dbReference type="NCBI Taxonomy" id="3694"/>
    <lineage>
        <taxon>Eukaryota</taxon>
        <taxon>Viridiplantae</taxon>
        <taxon>Streptophyta</taxon>
        <taxon>Embryophyta</taxon>
        <taxon>Tracheophyta</taxon>
        <taxon>Spermatophyta</taxon>
        <taxon>Magnoliopsida</taxon>
        <taxon>eudicotyledons</taxon>
        <taxon>Gunneridae</taxon>
        <taxon>Pentapetalae</taxon>
        <taxon>rosids</taxon>
        <taxon>fabids</taxon>
        <taxon>Malpighiales</taxon>
        <taxon>Salicaceae</taxon>
        <taxon>Saliceae</taxon>
        <taxon>Populus</taxon>
    </lineage>
</organism>
<reference evidence="1 2" key="1">
    <citation type="journal article" date="2006" name="Science">
        <title>The genome of black cottonwood, Populus trichocarpa (Torr. &amp; Gray).</title>
        <authorList>
            <person name="Tuskan G.A."/>
            <person name="Difazio S."/>
            <person name="Jansson S."/>
            <person name="Bohlmann J."/>
            <person name="Grigoriev I."/>
            <person name="Hellsten U."/>
            <person name="Putnam N."/>
            <person name="Ralph S."/>
            <person name="Rombauts S."/>
            <person name="Salamov A."/>
            <person name="Schein J."/>
            <person name="Sterck L."/>
            <person name="Aerts A."/>
            <person name="Bhalerao R.R."/>
            <person name="Bhalerao R.P."/>
            <person name="Blaudez D."/>
            <person name="Boerjan W."/>
            <person name="Brun A."/>
            <person name="Brunner A."/>
            <person name="Busov V."/>
            <person name="Campbell M."/>
            <person name="Carlson J."/>
            <person name="Chalot M."/>
            <person name="Chapman J."/>
            <person name="Chen G.L."/>
            <person name="Cooper D."/>
            <person name="Coutinho P.M."/>
            <person name="Couturier J."/>
            <person name="Covert S."/>
            <person name="Cronk Q."/>
            <person name="Cunningham R."/>
            <person name="Davis J."/>
            <person name="Degroeve S."/>
            <person name="Dejardin A."/>
            <person name="Depamphilis C."/>
            <person name="Detter J."/>
            <person name="Dirks B."/>
            <person name="Dubchak I."/>
            <person name="Duplessis S."/>
            <person name="Ehlting J."/>
            <person name="Ellis B."/>
            <person name="Gendler K."/>
            <person name="Goodstein D."/>
            <person name="Gribskov M."/>
            <person name="Grimwood J."/>
            <person name="Groover A."/>
            <person name="Gunter L."/>
            <person name="Hamberger B."/>
            <person name="Heinze B."/>
            <person name="Helariutta Y."/>
            <person name="Henrissat B."/>
            <person name="Holligan D."/>
            <person name="Holt R."/>
            <person name="Huang W."/>
            <person name="Islam-Faridi N."/>
            <person name="Jones S."/>
            <person name="Jones-Rhoades M."/>
            <person name="Jorgensen R."/>
            <person name="Joshi C."/>
            <person name="Kangasjarvi J."/>
            <person name="Karlsson J."/>
            <person name="Kelleher C."/>
            <person name="Kirkpatrick R."/>
            <person name="Kirst M."/>
            <person name="Kohler A."/>
            <person name="Kalluri U."/>
            <person name="Larimer F."/>
            <person name="Leebens-Mack J."/>
            <person name="Leple J.C."/>
            <person name="Locascio P."/>
            <person name="Lou Y."/>
            <person name="Lucas S."/>
            <person name="Martin F."/>
            <person name="Montanini B."/>
            <person name="Napoli C."/>
            <person name="Nelson D.R."/>
            <person name="Nelson C."/>
            <person name="Nieminen K."/>
            <person name="Nilsson O."/>
            <person name="Pereda V."/>
            <person name="Peter G."/>
            <person name="Philippe R."/>
            <person name="Pilate G."/>
            <person name="Poliakov A."/>
            <person name="Razumovskaya J."/>
            <person name="Richardson P."/>
            <person name="Rinaldi C."/>
            <person name="Ritland K."/>
            <person name="Rouze P."/>
            <person name="Ryaboy D."/>
            <person name="Schmutz J."/>
            <person name="Schrader J."/>
            <person name="Segerman B."/>
            <person name="Shin H."/>
            <person name="Siddiqui A."/>
            <person name="Sterky F."/>
            <person name="Terry A."/>
            <person name="Tsai C.J."/>
            <person name="Uberbacher E."/>
            <person name="Unneberg P."/>
            <person name="Vahala J."/>
            <person name="Wall K."/>
            <person name="Wessler S."/>
            <person name="Yang G."/>
            <person name="Yin T."/>
            <person name="Douglas C."/>
            <person name="Marra M."/>
            <person name="Sandberg G."/>
            <person name="Van de Peer Y."/>
            <person name="Rokhsar D."/>
        </authorList>
    </citation>
    <scope>NUCLEOTIDE SEQUENCE [LARGE SCALE GENOMIC DNA]</scope>
    <source>
        <strain evidence="2">cv. Nisqually</strain>
    </source>
</reference>
<sequence length="33" mass="3950">MSNVLWQLVLSDTRISVYLENDFISYLDLHNNH</sequence>
<protein>
    <submittedName>
        <fullName evidence="1">Uncharacterized protein</fullName>
    </submittedName>
</protein>
<dbReference type="AlphaFoldDB" id="A0A2K1Y705"/>